<dbReference type="GO" id="GO:0005886">
    <property type="term" value="C:plasma membrane"/>
    <property type="evidence" value="ECO:0007669"/>
    <property type="project" value="UniProtKB-SubCell"/>
</dbReference>
<gene>
    <name evidence="3" type="ORF">A2U01_0003335</name>
</gene>
<dbReference type="PANTHER" id="PTHR22677:SF4">
    <property type="entry name" value="USHER SYNDROME TYPE-1G PROTEIN-LIKE PROTEIN"/>
    <property type="match status" value="1"/>
</dbReference>
<dbReference type="Proteomes" id="UP000265520">
    <property type="component" value="Unassembled WGS sequence"/>
</dbReference>
<name>A0A392M552_9FABA</name>
<feature type="non-terminal residue" evidence="3">
    <location>
        <position position="1"/>
    </location>
</feature>
<evidence type="ECO:0000313" key="4">
    <source>
        <dbReference type="Proteomes" id="UP000265520"/>
    </source>
</evidence>
<dbReference type="SUPFAM" id="SSF48403">
    <property type="entry name" value="Ankyrin repeat"/>
    <property type="match status" value="1"/>
</dbReference>
<keyword evidence="2" id="KW-0040">ANK repeat</keyword>
<organism evidence="3 4">
    <name type="scientific">Trifolium medium</name>
    <dbReference type="NCBI Taxonomy" id="97028"/>
    <lineage>
        <taxon>Eukaryota</taxon>
        <taxon>Viridiplantae</taxon>
        <taxon>Streptophyta</taxon>
        <taxon>Embryophyta</taxon>
        <taxon>Tracheophyta</taxon>
        <taxon>Spermatophyta</taxon>
        <taxon>Magnoliopsida</taxon>
        <taxon>eudicotyledons</taxon>
        <taxon>Gunneridae</taxon>
        <taxon>Pentapetalae</taxon>
        <taxon>rosids</taxon>
        <taxon>fabids</taxon>
        <taxon>Fabales</taxon>
        <taxon>Fabaceae</taxon>
        <taxon>Papilionoideae</taxon>
        <taxon>50 kb inversion clade</taxon>
        <taxon>NPAAA clade</taxon>
        <taxon>Hologalegina</taxon>
        <taxon>IRL clade</taxon>
        <taxon>Trifolieae</taxon>
        <taxon>Trifolium</taxon>
    </lineage>
</organism>
<dbReference type="InterPro" id="IPR036770">
    <property type="entry name" value="Ankyrin_rpt-contain_sf"/>
</dbReference>
<sequence length="264" mass="29032">ALCKFVNKTADAGITALHMAALNGYFDCVQLLLDLNAYVSASTYHYGTSMDLIGAGSTPLHYAACGGNLKCCQILLSKGATRMALNCNGWLPLDVARMWGRHWLEPLLSPSSDAVISSFPTSNYLSLPLMSVLNIARLAVSFCEIYSAGSVVLHLCSVRAWCRRVFNRYLIWTYRPKLYPEEEKNNTQPNTTVKPLTIHQTKPSDLVFDAAVALNQGRKSRLCTTHGNDVVDEHQSNSHALVVGLHDLANESMRCGQIACILEI</sequence>
<evidence type="ECO:0000313" key="3">
    <source>
        <dbReference type="EMBL" id="MCH82527.1"/>
    </source>
</evidence>
<evidence type="ECO:0000256" key="2">
    <source>
        <dbReference type="PROSITE-ProRule" id="PRU00023"/>
    </source>
</evidence>
<keyword evidence="4" id="KW-1185">Reference proteome</keyword>
<dbReference type="InterPro" id="IPR002110">
    <property type="entry name" value="Ankyrin_rpt"/>
</dbReference>
<dbReference type="Pfam" id="PF00023">
    <property type="entry name" value="Ank"/>
    <property type="match status" value="1"/>
</dbReference>
<dbReference type="PROSITE" id="PS50297">
    <property type="entry name" value="ANK_REP_REGION"/>
    <property type="match status" value="2"/>
</dbReference>
<dbReference type="InterPro" id="IPR039323">
    <property type="entry name" value="ANKRD_45/46/60"/>
</dbReference>
<reference evidence="3 4" key="1">
    <citation type="journal article" date="2018" name="Front. Plant Sci.">
        <title>Red Clover (Trifolium pratense) and Zigzag Clover (T. medium) - A Picture of Genomic Similarities and Differences.</title>
        <authorList>
            <person name="Dluhosova J."/>
            <person name="Istvanek J."/>
            <person name="Nedelnik J."/>
            <person name="Repkova J."/>
        </authorList>
    </citation>
    <scope>NUCLEOTIDE SEQUENCE [LARGE SCALE GENOMIC DNA]</scope>
    <source>
        <strain evidence="4">cv. 10/8</strain>
        <tissue evidence="3">Leaf</tissue>
    </source>
</reference>
<dbReference type="EMBL" id="LXQA010003808">
    <property type="protein sequence ID" value="MCH82527.1"/>
    <property type="molecule type" value="Genomic_DNA"/>
</dbReference>
<dbReference type="Pfam" id="PF12796">
    <property type="entry name" value="Ank_2"/>
    <property type="match status" value="1"/>
</dbReference>
<feature type="repeat" description="ANK" evidence="2">
    <location>
        <begin position="12"/>
        <end position="44"/>
    </location>
</feature>
<dbReference type="SMART" id="SM00248">
    <property type="entry name" value="ANK"/>
    <property type="match status" value="2"/>
</dbReference>
<dbReference type="PANTHER" id="PTHR22677">
    <property type="entry name" value="ANKYRIN REPEAT DOMAIN-CONTAINING PROTEIN 60"/>
    <property type="match status" value="1"/>
</dbReference>
<comment type="subcellular location">
    <subcellularLocation>
        <location evidence="1">Cell membrane</location>
        <topology evidence="1">Peripheral membrane protein</topology>
        <orientation evidence="1">Cytoplasmic side</orientation>
    </subcellularLocation>
</comment>
<feature type="repeat" description="ANK" evidence="2">
    <location>
        <begin position="55"/>
        <end position="87"/>
    </location>
</feature>
<dbReference type="PROSITE" id="PS50088">
    <property type="entry name" value="ANK_REPEAT"/>
    <property type="match status" value="2"/>
</dbReference>
<evidence type="ECO:0000256" key="1">
    <source>
        <dbReference type="ARBA" id="ARBA00004413"/>
    </source>
</evidence>
<accession>A0A392M552</accession>
<dbReference type="Gene3D" id="1.25.40.20">
    <property type="entry name" value="Ankyrin repeat-containing domain"/>
    <property type="match status" value="1"/>
</dbReference>
<dbReference type="AlphaFoldDB" id="A0A392M552"/>
<protein>
    <submittedName>
        <fullName evidence="3">E3 ubiquitin-protein ligase XBAT33-like</fullName>
    </submittedName>
</protein>
<comment type="caution">
    <text evidence="3">The sequence shown here is derived from an EMBL/GenBank/DDBJ whole genome shotgun (WGS) entry which is preliminary data.</text>
</comment>
<proteinExistence type="predicted"/>